<dbReference type="RefSeq" id="WP_130935676.1">
    <property type="nucleotide sequence ID" value="NZ_BMEE01000001.1"/>
</dbReference>
<dbReference type="EMBL" id="SIRS01000002">
    <property type="protein sequence ID" value="TBN17384.1"/>
    <property type="molecule type" value="Genomic_DNA"/>
</dbReference>
<evidence type="ECO:0008006" key="4">
    <source>
        <dbReference type="Google" id="ProtNLM"/>
    </source>
</evidence>
<dbReference type="AlphaFoldDB" id="A0A4Q9FQ02"/>
<organism evidence="2 3">
    <name type="scientific">Hyunsoonleella pacifica</name>
    <dbReference type="NCBI Taxonomy" id="1080224"/>
    <lineage>
        <taxon>Bacteria</taxon>
        <taxon>Pseudomonadati</taxon>
        <taxon>Bacteroidota</taxon>
        <taxon>Flavobacteriia</taxon>
        <taxon>Flavobacteriales</taxon>
        <taxon>Flavobacteriaceae</taxon>
    </lineage>
</organism>
<evidence type="ECO:0000313" key="2">
    <source>
        <dbReference type="EMBL" id="TBN17384.1"/>
    </source>
</evidence>
<keyword evidence="3" id="KW-1185">Reference proteome</keyword>
<dbReference type="Proteomes" id="UP000292372">
    <property type="component" value="Unassembled WGS sequence"/>
</dbReference>
<evidence type="ECO:0000313" key="3">
    <source>
        <dbReference type="Proteomes" id="UP000292372"/>
    </source>
</evidence>
<dbReference type="OrthoDB" id="788674at2"/>
<gene>
    <name evidence="2" type="ORF">EYD46_03445</name>
</gene>
<sequence>MRTQKILFLLCFTLMSIAAVNAQNNLKKKIEEAKDTIKYSTKAYEEDIEKQKTYWQNLIIEEQQGRNRQNRIDYYSGRQQYAEFNSKMKNLFVASEISSFFNNSADVSLQRYFANYNSTNKTINLGVNFDGKNRGELDKLNAIFTFGAILKTSESFGTIFKDGDFEKDNLALTFKYSNFSSGFVSFEGWRRHNGTRKERVEIVKANRNRLKNNYDTKNTTFIKSQFSDDIKSLEILHDYDENELIKHIDEYAKNKSKDVYEEIAKEEVAYLKKNKLYKSFQTSWYSFDIVIPAGSESILTSDSENNTATVENRFWALKTSASLGYLIKYSNAASFYISPKFSFQNNNNINSTNSNAKEFQTFITQSNNERVVTGSKQVHIIEYDEFYTPSLSLEIASLFLGKGFAGLSLNLEKNFGKYDDFNWKIGVPLSIKDNNGKPSINIEVQYRQINSIRELGFSTSILLGKLIN</sequence>
<accession>A0A4Q9FQ02</accession>
<keyword evidence="1" id="KW-0732">Signal</keyword>
<protein>
    <recommendedName>
        <fullName evidence="4">DUF3078 domain-containing protein</fullName>
    </recommendedName>
</protein>
<feature type="signal peptide" evidence="1">
    <location>
        <begin position="1"/>
        <end position="22"/>
    </location>
</feature>
<comment type="caution">
    <text evidence="2">The sequence shown here is derived from an EMBL/GenBank/DDBJ whole genome shotgun (WGS) entry which is preliminary data.</text>
</comment>
<feature type="chain" id="PRO_5020845916" description="DUF3078 domain-containing protein" evidence="1">
    <location>
        <begin position="23"/>
        <end position="468"/>
    </location>
</feature>
<proteinExistence type="predicted"/>
<reference evidence="2 3" key="1">
    <citation type="journal article" date="2015" name="Int. J. Syst. Evol. Microbiol.">
        <title>Hyunsoonleella pacifica sp. nov., isolated from seawater of South Pacific Gyre.</title>
        <authorList>
            <person name="Gao X."/>
            <person name="Zhang Z."/>
            <person name="Dai X."/>
            <person name="Zhang X.H."/>
        </authorList>
    </citation>
    <scope>NUCLEOTIDE SEQUENCE [LARGE SCALE GENOMIC DNA]</scope>
    <source>
        <strain evidence="2 3">SW033</strain>
    </source>
</reference>
<evidence type="ECO:0000256" key="1">
    <source>
        <dbReference type="SAM" id="SignalP"/>
    </source>
</evidence>
<name>A0A4Q9FQ02_9FLAO</name>